<dbReference type="OrthoDB" id="287378at2"/>
<dbReference type="EMBL" id="SJPQ01000003">
    <property type="protein sequence ID" value="TWT87313.1"/>
    <property type="molecule type" value="Genomic_DNA"/>
</dbReference>
<evidence type="ECO:0008006" key="3">
    <source>
        <dbReference type="Google" id="ProtNLM"/>
    </source>
</evidence>
<evidence type="ECO:0000313" key="2">
    <source>
        <dbReference type="Proteomes" id="UP000315440"/>
    </source>
</evidence>
<dbReference type="AlphaFoldDB" id="A0A5C5ZLI7"/>
<sequence length="90" mass="10020">MIELTPAQQAFVESQVARGFYHDPSEVVQAGIELLSQQAEQREYDETVASVKRGIEDHEAGRSLPVAEAFALIRHELGMPEEPTDRSTKP</sequence>
<dbReference type="InterPro" id="IPR022789">
    <property type="entry name" value="ParD"/>
</dbReference>
<protein>
    <recommendedName>
        <fullName evidence="3">Antitoxin ParD4</fullName>
    </recommendedName>
</protein>
<dbReference type="Pfam" id="PF03693">
    <property type="entry name" value="ParD_antitoxin"/>
    <property type="match status" value="1"/>
</dbReference>
<accession>A0A5C5ZLI7</accession>
<name>A0A5C5ZLI7_9BACT</name>
<reference evidence="1 2" key="1">
    <citation type="submission" date="2019-02" db="EMBL/GenBank/DDBJ databases">
        <title>Deep-cultivation of Planctomycetes and their phenomic and genomic characterization uncovers novel biology.</title>
        <authorList>
            <person name="Wiegand S."/>
            <person name="Jogler M."/>
            <person name="Boedeker C."/>
            <person name="Pinto D."/>
            <person name="Vollmers J."/>
            <person name="Rivas-Marin E."/>
            <person name="Kohn T."/>
            <person name="Peeters S.H."/>
            <person name="Heuer A."/>
            <person name="Rast P."/>
            <person name="Oberbeckmann S."/>
            <person name="Bunk B."/>
            <person name="Jeske O."/>
            <person name="Meyerdierks A."/>
            <person name="Storesund J.E."/>
            <person name="Kallscheuer N."/>
            <person name="Luecker S."/>
            <person name="Lage O.M."/>
            <person name="Pohl T."/>
            <person name="Merkel B.J."/>
            <person name="Hornburger P."/>
            <person name="Mueller R.-W."/>
            <person name="Bruemmer F."/>
            <person name="Labrenz M."/>
            <person name="Spormann A.M."/>
            <person name="Op Den Camp H."/>
            <person name="Overmann J."/>
            <person name="Amann R."/>
            <person name="Jetten M.S.M."/>
            <person name="Mascher T."/>
            <person name="Medema M.H."/>
            <person name="Devos D.P."/>
            <person name="Kaster A.-K."/>
            <person name="Ovreas L."/>
            <person name="Rohde M."/>
            <person name="Galperin M.Y."/>
            <person name="Jogler C."/>
        </authorList>
    </citation>
    <scope>NUCLEOTIDE SEQUENCE [LARGE SCALE GENOMIC DNA]</scope>
    <source>
        <strain evidence="1 2">Mal64</strain>
    </source>
</reference>
<dbReference type="Proteomes" id="UP000315440">
    <property type="component" value="Unassembled WGS sequence"/>
</dbReference>
<organism evidence="1 2">
    <name type="scientific">Pseudobythopirellula maris</name>
    <dbReference type="NCBI Taxonomy" id="2527991"/>
    <lineage>
        <taxon>Bacteria</taxon>
        <taxon>Pseudomonadati</taxon>
        <taxon>Planctomycetota</taxon>
        <taxon>Planctomycetia</taxon>
        <taxon>Pirellulales</taxon>
        <taxon>Lacipirellulaceae</taxon>
        <taxon>Pseudobythopirellula</taxon>
    </lineage>
</organism>
<keyword evidence="2" id="KW-1185">Reference proteome</keyword>
<proteinExistence type="predicted"/>
<gene>
    <name evidence="1" type="ORF">Mal64_28510</name>
</gene>
<dbReference type="InterPro" id="IPR038296">
    <property type="entry name" value="ParD_sf"/>
</dbReference>
<dbReference type="Gene3D" id="6.10.10.120">
    <property type="entry name" value="Antitoxin ParD1-like"/>
    <property type="match status" value="1"/>
</dbReference>
<dbReference type="RefSeq" id="WP_146401347.1">
    <property type="nucleotide sequence ID" value="NZ_SJPQ01000003.1"/>
</dbReference>
<evidence type="ECO:0000313" key="1">
    <source>
        <dbReference type="EMBL" id="TWT87313.1"/>
    </source>
</evidence>
<comment type="caution">
    <text evidence="1">The sequence shown here is derived from an EMBL/GenBank/DDBJ whole genome shotgun (WGS) entry which is preliminary data.</text>
</comment>